<accession>A0A0N4X731</accession>
<dbReference type="WBParaSite" id="HPLM_0002017301-mRNA-1">
    <property type="protein sequence ID" value="HPLM_0002017301-mRNA-1"/>
    <property type="gene ID" value="HPLM_0002017301"/>
</dbReference>
<sequence length="74" mass="7813">LHPISYVPCAVVFAPARFIICCTTLIGAVIMEEPVSTIACCGPVVNDVPLVYTGPNSIRHNLSAIRGTHAIVPL</sequence>
<protein>
    <submittedName>
        <fullName evidence="1">Alcohol dehydrogenase</fullName>
    </submittedName>
</protein>
<reference evidence="1" key="1">
    <citation type="submission" date="2017-02" db="UniProtKB">
        <authorList>
            <consortium name="WormBaseParasite"/>
        </authorList>
    </citation>
    <scope>IDENTIFICATION</scope>
</reference>
<proteinExistence type="predicted"/>
<evidence type="ECO:0000313" key="1">
    <source>
        <dbReference type="WBParaSite" id="HPLM_0002017301-mRNA-1"/>
    </source>
</evidence>
<dbReference type="AlphaFoldDB" id="A0A0N4X731"/>
<organism evidence="1">
    <name type="scientific">Haemonchus placei</name>
    <name type="common">Barber's pole worm</name>
    <dbReference type="NCBI Taxonomy" id="6290"/>
    <lineage>
        <taxon>Eukaryota</taxon>
        <taxon>Metazoa</taxon>
        <taxon>Ecdysozoa</taxon>
        <taxon>Nematoda</taxon>
        <taxon>Chromadorea</taxon>
        <taxon>Rhabditida</taxon>
        <taxon>Rhabditina</taxon>
        <taxon>Rhabditomorpha</taxon>
        <taxon>Strongyloidea</taxon>
        <taxon>Trichostrongylidae</taxon>
        <taxon>Haemonchus</taxon>
    </lineage>
</organism>
<name>A0A0N4X731_HAEPC</name>